<dbReference type="PROSITE" id="PS00018">
    <property type="entry name" value="EF_HAND_1"/>
    <property type="match status" value="2"/>
</dbReference>
<feature type="domain" description="EF-hand" evidence="5">
    <location>
        <begin position="177"/>
        <end position="212"/>
    </location>
</feature>
<gene>
    <name evidence="6" type="ORF">CDAUBV1_LOCUS5088</name>
</gene>
<evidence type="ECO:0000256" key="2">
    <source>
        <dbReference type="SAM" id="Coils"/>
    </source>
</evidence>
<evidence type="ECO:0008006" key="8">
    <source>
        <dbReference type="Google" id="ProtNLM"/>
    </source>
</evidence>
<feature type="region of interest" description="Disordered" evidence="3">
    <location>
        <begin position="561"/>
        <end position="815"/>
    </location>
</feature>
<protein>
    <recommendedName>
        <fullName evidence="8">Epidermal growth factor receptor substrate 15-like 1</fullName>
    </recommendedName>
</protein>
<dbReference type="Proteomes" id="UP001497525">
    <property type="component" value="Unassembled WGS sequence"/>
</dbReference>
<feature type="compositionally biased region" description="Polar residues" evidence="3">
    <location>
        <begin position="796"/>
        <end position="805"/>
    </location>
</feature>
<dbReference type="SUPFAM" id="SSF47473">
    <property type="entry name" value="EF-hand"/>
    <property type="match status" value="2"/>
</dbReference>
<dbReference type="GO" id="GO:0005886">
    <property type="term" value="C:plasma membrane"/>
    <property type="evidence" value="ECO:0007669"/>
    <property type="project" value="TreeGrafter"/>
</dbReference>
<dbReference type="GO" id="GO:0005737">
    <property type="term" value="C:cytoplasm"/>
    <property type="evidence" value="ECO:0007669"/>
    <property type="project" value="TreeGrafter"/>
</dbReference>
<dbReference type="Pfam" id="PF12763">
    <property type="entry name" value="EH"/>
    <property type="match status" value="2"/>
</dbReference>
<dbReference type="EMBL" id="CAXLJL010000123">
    <property type="protein sequence ID" value="CAL5132247.1"/>
    <property type="molecule type" value="Genomic_DNA"/>
</dbReference>
<keyword evidence="2" id="KW-0175">Coiled coil</keyword>
<reference evidence="6" key="1">
    <citation type="submission" date="2024-06" db="EMBL/GenBank/DDBJ databases">
        <authorList>
            <person name="Liu X."/>
            <person name="Lenzi L."/>
            <person name="Haldenby T S."/>
            <person name="Uol C."/>
        </authorList>
    </citation>
    <scope>NUCLEOTIDE SEQUENCE</scope>
</reference>
<dbReference type="InterPro" id="IPR011992">
    <property type="entry name" value="EF-hand-dom_pair"/>
</dbReference>
<sequence length="861" mass="93916">MWIISKEECSKYEVIFNQLSPLNGKLDGEKCKPVMMKSQLSTESLGRIWDLSDIDNDGNLDKVEFILAMHLIHRCVEGDMLPDTLPRNLIPPGKEQYFSQLSFSSPTMDPFLTNNAPASLALVPLPQTSASQADPLTSLTLAIPPTDDGLRPGPSSWSQFSAHSQVYSFPPWAISAEEYTKASRVFAAIDLDADGLVSGPEVRDVLIRSGLQQSILAQIWELVDIQCMGMLNCEQFAVAMRLATDQLASSPYSRSLPAVLPPALVPPSLRPIPPDPSLFEESNKLIAEIQALNRERAEVEAAYTTLTVESQRRATETLTMQRTVEALNHTSRSLVSQRNEAERRLADYAHERDALEGILKELKGHVVSEKQKVEEIRNQVNTQQVSAKSQEEEITRLRTELNELIREEALLQDRVAASRRRLEVIETENRVTQTRIEKATKQFTTLERTRGQLLQVLDQYDSLLNGDTSVPEPDEAKVMALLADESLDNDVTAFDTGVGGTGSTRFATYGFTDSEWSGNGGLLSRKLGAASVPLPVMSANRLGGSPDSKASRQQPVSSLGLPITSDLFHTGPDPFSSDGLSKPVPSVDKGPLEDPFGPTNLFSNSDPFKDIDPFGCDPFSLPSDKPKENQTNAVSAFDPFAPPANRPKVAQNSLTGADFDAVFGPSATGGDLDDPFGGDPFTNLEQLAAISGNTTSQSAGTKKSPPPRPKTQPGAGKASKLSDDPSGKNTGLKSLHSVDNFPDVDHPGTLHKFTSLTSPRGQKHGFGHLSHKPGFISRVRNSSKSKKDMDNKADLLNSNSSSKTPEANVEWTPPNLTEEEQLSLATLESQRLAQVEERARQQEEADLELAIRLSKMDSLTS</sequence>
<dbReference type="InterPro" id="IPR018247">
    <property type="entry name" value="EF_Hand_1_Ca_BS"/>
</dbReference>
<evidence type="ECO:0000313" key="7">
    <source>
        <dbReference type="Proteomes" id="UP001497525"/>
    </source>
</evidence>
<feature type="domain" description="EF-hand" evidence="5">
    <location>
        <begin position="40"/>
        <end position="75"/>
    </location>
</feature>
<evidence type="ECO:0000259" key="4">
    <source>
        <dbReference type="PROSITE" id="PS50031"/>
    </source>
</evidence>
<evidence type="ECO:0000259" key="5">
    <source>
        <dbReference type="PROSITE" id="PS50222"/>
    </source>
</evidence>
<dbReference type="PROSITE" id="PS50031">
    <property type="entry name" value="EH"/>
    <property type="match status" value="2"/>
</dbReference>
<dbReference type="InterPro" id="IPR000261">
    <property type="entry name" value="EH_dom"/>
</dbReference>
<feature type="compositionally biased region" description="Polar residues" evidence="3">
    <location>
        <begin position="691"/>
        <end position="701"/>
    </location>
</feature>
<feature type="coiled-coil region" evidence="2">
    <location>
        <begin position="282"/>
        <end position="442"/>
    </location>
</feature>
<feature type="domain" description="EH" evidence="4">
    <location>
        <begin position="8"/>
        <end position="96"/>
    </location>
</feature>
<dbReference type="SMART" id="SM00027">
    <property type="entry name" value="EH"/>
    <property type="match status" value="2"/>
</dbReference>
<feature type="domain" description="EH" evidence="4">
    <location>
        <begin position="178"/>
        <end position="271"/>
    </location>
</feature>
<dbReference type="PANTHER" id="PTHR11216:SF176">
    <property type="entry name" value="EPIDERMAL GROWTH FACTOR RECEPTOR PATHWAY SUBSTRATE CLONE 15, ISOFORM A"/>
    <property type="match status" value="1"/>
</dbReference>
<dbReference type="GO" id="GO:0016197">
    <property type="term" value="P:endosomal transport"/>
    <property type="evidence" value="ECO:0007669"/>
    <property type="project" value="TreeGrafter"/>
</dbReference>
<accession>A0AAV2T9W9</accession>
<dbReference type="PANTHER" id="PTHR11216">
    <property type="entry name" value="EH DOMAIN"/>
    <property type="match status" value="1"/>
</dbReference>
<dbReference type="GO" id="GO:0005509">
    <property type="term" value="F:calcium ion binding"/>
    <property type="evidence" value="ECO:0007669"/>
    <property type="project" value="InterPro"/>
</dbReference>
<dbReference type="PROSITE" id="PS50222">
    <property type="entry name" value="EF_HAND_2"/>
    <property type="match status" value="2"/>
</dbReference>
<dbReference type="Gene3D" id="1.10.238.10">
    <property type="entry name" value="EF-hand"/>
    <property type="match status" value="2"/>
</dbReference>
<feature type="compositionally biased region" description="Basic residues" evidence="3">
    <location>
        <begin position="761"/>
        <end position="771"/>
    </location>
</feature>
<evidence type="ECO:0000313" key="6">
    <source>
        <dbReference type="EMBL" id="CAL5132247.1"/>
    </source>
</evidence>
<organism evidence="6 7">
    <name type="scientific">Calicophoron daubneyi</name>
    <name type="common">Rumen fluke</name>
    <name type="synonym">Paramphistomum daubneyi</name>
    <dbReference type="NCBI Taxonomy" id="300641"/>
    <lineage>
        <taxon>Eukaryota</taxon>
        <taxon>Metazoa</taxon>
        <taxon>Spiralia</taxon>
        <taxon>Lophotrochozoa</taxon>
        <taxon>Platyhelminthes</taxon>
        <taxon>Trematoda</taxon>
        <taxon>Digenea</taxon>
        <taxon>Plagiorchiida</taxon>
        <taxon>Pronocephalata</taxon>
        <taxon>Paramphistomoidea</taxon>
        <taxon>Paramphistomidae</taxon>
        <taxon>Calicophoron</taxon>
    </lineage>
</organism>
<dbReference type="GO" id="GO:0006897">
    <property type="term" value="P:endocytosis"/>
    <property type="evidence" value="ECO:0007669"/>
    <property type="project" value="TreeGrafter"/>
</dbReference>
<dbReference type="AlphaFoldDB" id="A0AAV2T9W9"/>
<evidence type="ECO:0000256" key="3">
    <source>
        <dbReference type="SAM" id="MobiDB-lite"/>
    </source>
</evidence>
<proteinExistence type="predicted"/>
<dbReference type="InterPro" id="IPR002048">
    <property type="entry name" value="EF_hand_dom"/>
</dbReference>
<evidence type="ECO:0000256" key="1">
    <source>
        <dbReference type="ARBA" id="ARBA00022837"/>
    </source>
</evidence>
<keyword evidence="1" id="KW-0106">Calcium</keyword>
<name>A0AAV2T9W9_CALDB</name>
<comment type="caution">
    <text evidence="6">The sequence shown here is derived from an EMBL/GenBank/DDBJ whole genome shotgun (WGS) entry which is preliminary data.</text>
</comment>
<dbReference type="CDD" id="cd00052">
    <property type="entry name" value="EH"/>
    <property type="match status" value="2"/>
</dbReference>
<dbReference type="SMART" id="SM00054">
    <property type="entry name" value="EFh"/>
    <property type="match status" value="2"/>
</dbReference>